<reference evidence="2 3" key="1">
    <citation type="submission" date="2023-11" db="EMBL/GenBank/DDBJ databases">
        <title>Halocaridina rubra genome assembly.</title>
        <authorList>
            <person name="Smith C."/>
        </authorList>
    </citation>
    <scope>NUCLEOTIDE SEQUENCE [LARGE SCALE GENOMIC DNA]</scope>
    <source>
        <strain evidence="2">EP-1</strain>
        <tissue evidence="2">Whole</tissue>
    </source>
</reference>
<evidence type="ECO:0000313" key="2">
    <source>
        <dbReference type="EMBL" id="KAK7065210.1"/>
    </source>
</evidence>
<accession>A0AAN8WRW6</accession>
<protein>
    <submittedName>
        <fullName evidence="2">Uncharacterized protein</fullName>
    </submittedName>
</protein>
<proteinExistence type="predicted"/>
<evidence type="ECO:0000313" key="3">
    <source>
        <dbReference type="Proteomes" id="UP001381693"/>
    </source>
</evidence>
<sequence length="61" mass="7042">MFLWKGTLLPKISPPPPPPTPNTYASNNHPQRVKICCHFCASWTILTAEHRHFTELEDTNR</sequence>
<dbReference type="Proteomes" id="UP001381693">
    <property type="component" value="Unassembled WGS sequence"/>
</dbReference>
<dbReference type="EMBL" id="JAXCGZ010020852">
    <property type="protein sequence ID" value="KAK7065210.1"/>
    <property type="molecule type" value="Genomic_DNA"/>
</dbReference>
<organism evidence="2 3">
    <name type="scientific">Halocaridina rubra</name>
    <name type="common">Hawaiian red shrimp</name>
    <dbReference type="NCBI Taxonomy" id="373956"/>
    <lineage>
        <taxon>Eukaryota</taxon>
        <taxon>Metazoa</taxon>
        <taxon>Ecdysozoa</taxon>
        <taxon>Arthropoda</taxon>
        <taxon>Crustacea</taxon>
        <taxon>Multicrustacea</taxon>
        <taxon>Malacostraca</taxon>
        <taxon>Eumalacostraca</taxon>
        <taxon>Eucarida</taxon>
        <taxon>Decapoda</taxon>
        <taxon>Pleocyemata</taxon>
        <taxon>Caridea</taxon>
        <taxon>Atyoidea</taxon>
        <taxon>Atyidae</taxon>
        <taxon>Halocaridina</taxon>
    </lineage>
</organism>
<feature type="region of interest" description="Disordered" evidence="1">
    <location>
        <begin position="1"/>
        <end position="26"/>
    </location>
</feature>
<evidence type="ECO:0000256" key="1">
    <source>
        <dbReference type="SAM" id="MobiDB-lite"/>
    </source>
</evidence>
<keyword evidence="3" id="KW-1185">Reference proteome</keyword>
<comment type="caution">
    <text evidence="2">The sequence shown here is derived from an EMBL/GenBank/DDBJ whole genome shotgun (WGS) entry which is preliminary data.</text>
</comment>
<gene>
    <name evidence="2" type="ORF">SK128_016417</name>
</gene>
<name>A0AAN8WRW6_HALRR</name>
<dbReference type="AlphaFoldDB" id="A0AAN8WRW6"/>
<feature type="compositionally biased region" description="Pro residues" evidence="1">
    <location>
        <begin position="12"/>
        <end position="21"/>
    </location>
</feature>